<organism evidence="1 2">
    <name type="scientific">Vermiconidia calcicola</name>
    <dbReference type="NCBI Taxonomy" id="1690605"/>
    <lineage>
        <taxon>Eukaryota</taxon>
        <taxon>Fungi</taxon>
        <taxon>Dikarya</taxon>
        <taxon>Ascomycota</taxon>
        <taxon>Pezizomycotina</taxon>
        <taxon>Dothideomycetes</taxon>
        <taxon>Dothideomycetidae</taxon>
        <taxon>Mycosphaerellales</taxon>
        <taxon>Extremaceae</taxon>
        <taxon>Vermiconidia</taxon>
    </lineage>
</organism>
<evidence type="ECO:0000313" key="1">
    <source>
        <dbReference type="EMBL" id="KAK3696600.1"/>
    </source>
</evidence>
<accession>A0ACC3MIN8</accession>
<comment type="caution">
    <text evidence="1">The sequence shown here is derived from an EMBL/GenBank/DDBJ whole genome shotgun (WGS) entry which is preliminary data.</text>
</comment>
<gene>
    <name evidence="1" type="ORF">LTR37_017853</name>
</gene>
<proteinExistence type="predicted"/>
<evidence type="ECO:0000313" key="2">
    <source>
        <dbReference type="Proteomes" id="UP001281147"/>
    </source>
</evidence>
<dbReference type="EMBL" id="JAUTXU010000238">
    <property type="protein sequence ID" value="KAK3696600.1"/>
    <property type="molecule type" value="Genomic_DNA"/>
</dbReference>
<dbReference type="Proteomes" id="UP001281147">
    <property type="component" value="Unassembled WGS sequence"/>
</dbReference>
<protein>
    <submittedName>
        <fullName evidence="1">Uncharacterized protein</fullName>
    </submittedName>
</protein>
<keyword evidence="2" id="KW-1185">Reference proteome</keyword>
<name>A0ACC3MIN8_9PEZI</name>
<reference evidence="1" key="1">
    <citation type="submission" date="2023-07" db="EMBL/GenBank/DDBJ databases">
        <title>Black Yeasts Isolated from many extreme environments.</title>
        <authorList>
            <person name="Coleine C."/>
            <person name="Stajich J.E."/>
            <person name="Selbmann L."/>
        </authorList>
    </citation>
    <scope>NUCLEOTIDE SEQUENCE</scope>
    <source>
        <strain evidence="1">CCFEE 5714</strain>
    </source>
</reference>
<sequence>MPPSTPNQYPPTAAFNEIIEIKVGENEAAKSFHMHKGILCFYSGYFKSALDGNFSEARTGVMHLPTEDSEVFEMFQYWAYQRRLCDPSQRDVEAISWLRLAQLWVFGDARQIPLLQNEVMDLHRKKVVELWQIPTGSVDHAYSHTCVNSPLRRFILDVLANTGGTDQVKSYRLESFSQEALVDLLTAV</sequence>